<dbReference type="GO" id="GO:0031119">
    <property type="term" value="P:tRNA pseudouridine synthesis"/>
    <property type="evidence" value="ECO:0007669"/>
    <property type="project" value="TreeGrafter"/>
</dbReference>
<sequence>MLTRFALRLAGRTALRSSFCRSLATSSSTDGDAKTGRPWTDLFSTAAPTKLVKRKVAIVTGYMGTDHHGLQLNENVKTIEDDIRHAIFQACAMRESNFEDLGKIDWARSSRTDKGVHAGCIVFSGKLLIDEENKMDPVSGRVNGHKEALNASLPENIRVFSCTRVSKRFPARKNCVLREYTRCVWVDAGARETAQKATCGSDGVGAYQVLRVGTDRGQSATRGSIVSMVSRRTSMWYTRSFRTERALKNLPLIRRTKSACSYTDVVEQVHP</sequence>
<organism evidence="5 6">
    <name type="scientific">Phytophthora cactorum</name>
    <dbReference type="NCBI Taxonomy" id="29920"/>
    <lineage>
        <taxon>Eukaryota</taxon>
        <taxon>Sar</taxon>
        <taxon>Stramenopiles</taxon>
        <taxon>Oomycota</taxon>
        <taxon>Peronosporomycetes</taxon>
        <taxon>Peronosporales</taxon>
        <taxon>Peronosporaceae</taxon>
        <taxon>Phytophthora</taxon>
    </lineage>
</organism>
<evidence type="ECO:0000313" key="6">
    <source>
        <dbReference type="Proteomes" id="UP000736787"/>
    </source>
</evidence>
<proteinExistence type="inferred from homology"/>
<gene>
    <name evidence="5" type="ORF">PC117_g24703</name>
</gene>
<dbReference type="InterPro" id="IPR001406">
    <property type="entry name" value="PsdUridine_synth_TruA"/>
</dbReference>
<evidence type="ECO:0000256" key="3">
    <source>
        <dbReference type="ARBA" id="ARBA00023235"/>
    </source>
</evidence>
<evidence type="ECO:0000313" key="5">
    <source>
        <dbReference type="EMBL" id="KAG2889351.1"/>
    </source>
</evidence>
<dbReference type="FunFam" id="3.30.70.580:FF:000002">
    <property type="entry name" value="tRNA pseudouridine synthase"/>
    <property type="match status" value="1"/>
</dbReference>
<comment type="caution">
    <text evidence="5">The sequence shown here is derived from an EMBL/GenBank/DDBJ whole genome shotgun (WGS) entry which is preliminary data.</text>
</comment>
<comment type="catalytic activity">
    <reaction evidence="4">
        <text>a uridine in tRNA = a pseudouridine in tRNA</text>
        <dbReference type="Rhea" id="RHEA:54572"/>
        <dbReference type="Rhea" id="RHEA-COMP:13339"/>
        <dbReference type="Rhea" id="RHEA-COMP:13934"/>
        <dbReference type="ChEBI" id="CHEBI:65314"/>
        <dbReference type="ChEBI" id="CHEBI:65315"/>
    </reaction>
</comment>
<dbReference type="GO" id="GO:1990481">
    <property type="term" value="P:mRNA pseudouridine synthesis"/>
    <property type="evidence" value="ECO:0007669"/>
    <property type="project" value="TreeGrafter"/>
</dbReference>
<dbReference type="InterPro" id="IPR020103">
    <property type="entry name" value="PsdUridine_synth_cat_dom_sf"/>
</dbReference>
<comment type="similarity">
    <text evidence="1">Belongs to the tRNA pseudouridine synthase TruA family.</text>
</comment>
<dbReference type="PANTHER" id="PTHR11142:SF4">
    <property type="entry name" value="PSEUDOURIDYLATE SYNTHASE 1 HOMOLOG"/>
    <property type="match status" value="1"/>
</dbReference>
<protein>
    <submittedName>
        <fullName evidence="5">Uncharacterized protein</fullName>
    </submittedName>
</protein>
<dbReference type="GO" id="GO:0005634">
    <property type="term" value="C:nucleus"/>
    <property type="evidence" value="ECO:0007669"/>
    <property type="project" value="TreeGrafter"/>
</dbReference>
<reference evidence="5" key="1">
    <citation type="submission" date="2018-10" db="EMBL/GenBank/DDBJ databases">
        <title>Effector identification in a new, highly contiguous assembly of the strawberry crown rot pathogen Phytophthora cactorum.</title>
        <authorList>
            <person name="Armitage A.D."/>
            <person name="Nellist C.F."/>
            <person name="Bates H."/>
            <person name="Vickerstaff R.J."/>
            <person name="Harrison R.J."/>
        </authorList>
    </citation>
    <scope>NUCLEOTIDE SEQUENCE</scope>
    <source>
        <strain evidence="5">4040</strain>
    </source>
</reference>
<evidence type="ECO:0000256" key="1">
    <source>
        <dbReference type="ARBA" id="ARBA00009375"/>
    </source>
</evidence>
<dbReference type="SUPFAM" id="SSF55120">
    <property type="entry name" value="Pseudouridine synthase"/>
    <property type="match status" value="1"/>
</dbReference>
<dbReference type="AlphaFoldDB" id="A0A8T1AY60"/>
<name>A0A8T1AY60_9STRA</name>
<dbReference type="GO" id="GO:0009982">
    <property type="term" value="F:pseudouridine synthase activity"/>
    <property type="evidence" value="ECO:0007669"/>
    <property type="project" value="InterPro"/>
</dbReference>
<accession>A0A8T1AY60</accession>
<keyword evidence="3" id="KW-0413">Isomerase</keyword>
<dbReference type="GO" id="GO:0003723">
    <property type="term" value="F:RNA binding"/>
    <property type="evidence" value="ECO:0007669"/>
    <property type="project" value="InterPro"/>
</dbReference>
<evidence type="ECO:0000256" key="4">
    <source>
        <dbReference type="ARBA" id="ARBA00036943"/>
    </source>
</evidence>
<dbReference type="InterPro" id="IPR020094">
    <property type="entry name" value="TruA/RsuA/RluB/E/F_N"/>
</dbReference>
<dbReference type="Gene3D" id="3.30.70.580">
    <property type="entry name" value="Pseudouridine synthase I, catalytic domain, N-terminal subdomain"/>
    <property type="match status" value="1"/>
</dbReference>
<evidence type="ECO:0000256" key="2">
    <source>
        <dbReference type="ARBA" id="ARBA00022694"/>
    </source>
</evidence>
<dbReference type="EMBL" id="RCMK01001725">
    <property type="protein sequence ID" value="KAG2889351.1"/>
    <property type="molecule type" value="Genomic_DNA"/>
</dbReference>
<dbReference type="PANTHER" id="PTHR11142">
    <property type="entry name" value="PSEUDOURIDYLATE SYNTHASE"/>
    <property type="match status" value="1"/>
</dbReference>
<dbReference type="Proteomes" id="UP000736787">
    <property type="component" value="Unassembled WGS sequence"/>
</dbReference>
<keyword evidence="2" id="KW-0819">tRNA processing</keyword>
<dbReference type="VEuPathDB" id="FungiDB:PC110_g20655"/>